<organism evidence="2 5">
    <name type="scientific">Pyrobaculum aerophilum</name>
    <dbReference type="NCBI Taxonomy" id="13773"/>
    <lineage>
        <taxon>Archaea</taxon>
        <taxon>Thermoproteota</taxon>
        <taxon>Thermoprotei</taxon>
        <taxon>Thermoproteales</taxon>
        <taxon>Thermoproteaceae</taxon>
        <taxon>Pyrobaculum</taxon>
    </lineage>
</organism>
<dbReference type="EMBL" id="NMUF01000014">
    <property type="protein sequence ID" value="RFA98638.1"/>
    <property type="molecule type" value="Genomic_DNA"/>
</dbReference>
<dbReference type="EMBL" id="NMUE01000055">
    <property type="protein sequence ID" value="RFA93811.1"/>
    <property type="molecule type" value="Genomic_DNA"/>
</dbReference>
<dbReference type="Proteomes" id="UP000257123">
    <property type="component" value="Unassembled WGS sequence"/>
</dbReference>
<dbReference type="CDD" id="cd00291">
    <property type="entry name" value="SirA_YedF_YeeD"/>
    <property type="match status" value="1"/>
</dbReference>
<evidence type="ECO:0000259" key="1">
    <source>
        <dbReference type="PROSITE" id="PS01148"/>
    </source>
</evidence>
<dbReference type="InterPro" id="IPR001455">
    <property type="entry name" value="TusA-like"/>
</dbReference>
<dbReference type="InterPro" id="IPR036868">
    <property type="entry name" value="TusA-like_sf"/>
</dbReference>
<dbReference type="Gene3D" id="3.30.110.40">
    <property type="entry name" value="TusA-like domain"/>
    <property type="match status" value="1"/>
</dbReference>
<evidence type="ECO:0000313" key="5">
    <source>
        <dbReference type="Proteomes" id="UP000257123"/>
    </source>
</evidence>
<sequence>MSEAVLDEVRRVYVLDLRGYVCPYPQLATVRAMRKLPKGSVLEVITDNPPSCENVPAVARGEGGLVEGVYEVERGVWKIVIRV</sequence>
<gene>
    <name evidence="2" type="ORF">CGL51_12280</name>
    <name evidence="3" type="ORF">CGL52_06340</name>
</gene>
<name>A0A371QUY8_9CREN</name>
<dbReference type="PROSITE" id="PS01148">
    <property type="entry name" value="UPF0033"/>
    <property type="match status" value="1"/>
</dbReference>
<dbReference type="Proteomes" id="UP000256877">
    <property type="component" value="Unassembled WGS sequence"/>
</dbReference>
<dbReference type="AlphaFoldDB" id="A0A371QUY8"/>
<comment type="caution">
    <text evidence="2">The sequence shown here is derived from an EMBL/GenBank/DDBJ whole genome shotgun (WGS) entry which is preliminary data.</text>
</comment>
<protein>
    <recommendedName>
        <fullName evidence="1">UPF0033 domain-containing protein</fullName>
    </recommendedName>
</protein>
<dbReference type="RefSeq" id="WP_116421917.1">
    <property type="nucleotide sequence ID" value="NZ_NMUE01000055.1"/>
</dbReference>
<dbReference type="PANTHER" id="PTHR33279">
    <property type="entry name" value="SULFUR CARRIER PROTEIN YEDF-RELATED"/>
    <property type="match status" value="1"/>
</dbReference>
<feature type="domain" description="UPF0033" evidence="1">
    <location>
        <begin position="15"/>
        <end position="39"/>
    </location>
</feature>
<reference evidence="4 5" key="1">
    <citation type="submission" date="2017-07" db="EMBL/GenBank/DDBJ databases">
        <title>Draft genome sequence of aerobic hyperthermophilic archaea, Pyrobaculum aerophilum YKB31 and YKB32.</title>
        <authorList>
            <person name="Mochizuki T."/>
            <person name="Berliner A.J."/>
            <person name="Yoshida-Takashima Y."/>
            <person name="Takaki Y."/>
            <person name="Nunoura T."/>
            <person name="Takai K."/>
        </authorList>
    </citation>
    <scope>NUCLEOTIDE SEQUENCE [LARGE SCALE GENOMIC DNA]</scope>
    <source>
        <strain evidence="2 5">YKB31</strain>
        <strain evidence="3 4">YKB32</strain>
    </source>
</reference>
<dbReference type="PANTHER" id="PTHR33279:SF18">
    <property type="entry name" value="SULFUR CARRIER PROTEIN MJ0990-RELATED"/>
    <property type="match status" value="1"/>
</dbReference>
<proteinExistence type="predicted"/>
<dbReference type="SUPFAM" id="SSF64307">
    <property type="entry name" value="SirA-like"/>
    <property type="match status" value="1"/>
</dbReference>
<evidence type="ECO:0000313" key="4">
    <source>
        <dbReference type="Proteomes" id="UP000256877"/>
    </source>
</evidence>
<dbReference type="OrthoDB" id="45650at2157"/>
<accession>A0A371QUY8</accession>
<evidence type="ECO:0000313" key="3">
    <source>
        <dbReference type="EMBL" id="RFA98638.1"/>
    </source>
</evidence>
<dbReference type="Pfam" id="PF01206">
    <property type="entry name" value="TusA"/>
    <property type="match status" value="1"/>
</dbReference>
<evidence type="ECO:0000313" key="2">
    <source>
        <dbReference type="EMBL" id="RFA93811.1"/>
    </source>
</evidence>